<dbReference type="AlphaFoldDB" id="A0A5B0N5D2"/>
<name>A0A5B0N5D2_PUCGR</name>
<dbReference type="PANTHER" id="PTHR34409:SF1">
    <property type="entry name" value="MYB-LIKE DOMAIN-CONTAINING PROTEIN"/>
    <property type="match status" value="1"/>
</dbReference>
<feature type="compositionally biased region" description="Polar residues" evidence="2">
    <location>
        <begin position="92"/>
        <end position="112"/>
    </location>
</feature>
<feature type="coiled-coil region" evidence="1">
    <location>
        <begin position="9"/>
        <end position="61"/>
    </location>
</feature>
<reference evidence="5 6" key="1">
    <citation type="submission" date="2019-05" db="EMBL/GenBank/DDBJ databases">
        <title>Emergence of the Ug99 lineage of the wheat stem rust pathogen through somatic hybridization.</title>
        <authorList>
            <person name="Li F."/>
            <person name="Upadhyaya N.M."/>
            <person name="Sperschneider J."/>
            <person name="Matny O."/>
            <person name="Nguyen-Phuc H."/>
            <person name="Mago R."/>
            <person name="Raley C."/>
            <person name="Miller M.E."/>
            <person name="Silverstein K.A.T."/>
            <person name="Henningsen E."/>
            <person name="Hirsch C.D."/>
            <person name="Visser B."/>
            <person name="Pretorius Z.A."/>
            <person name="Steffenson B.J."/>
            <person name="Schwessinger B."/>
            <person name="Dodds P.N."/>
            <person name="Figueroa M."/>
        </authorList>
    </citation>
    <scope>NUCLEOTIDE SEQUENCE [LARGE SCALE GENOMIC DNA]</scope>
    <source>
        <strain evidence="3">21-0</strain>
        <strain evidence="4 6">Ug99</strain>
    </source>
</reference>
<dbReference type="Proteomes" id="UP000324748">
    <property type="component" value="Unassembled WGS sequence"/>
</dbReference>
<dbReference type="PANTHER" id="PTHR34409">
    <property type="entry name" value="SET DOMAIN-CONTAINING PROTEIN"/>
    <property type="match status" value="1"/>
</dbReference>
<evidence type="ECO:0000256" key="2">
    <source>
        <dbReference type="SAM" id="MobiDB-lite"/>
    </source>
</evidence>
<dbReference type="EMBL" id="VSWC01000118">
    <property type="protein sequence ID" value="KAA1084475.1"/>
    <property type="molecule type" value="Genomic_DNA"/>
</dbReference>
<evidence type="ECO:0000313" key="4">
    <source>
        <dbReference type="EMBL" id="KAA1133019.1"/>
    </source>
</evidence>
<dbReference type="EMBL" id="VDEP01000074">
    <property type="protein sequence ID" value="KAA1133019.1"/>
    <property type="molecule type" value="Genomic_DNA"/>
</dbReference>
<evidence type="ECO:0000256" key="1">
    <source>
        <dbReference type="SAM" id="Coils"/>
    </source>
</evidence>
<gene>
    <name evidence="3" type="ORF">PGT21_028759</name>
    <name evidence="4" type="ORF">PGTUg99_022746</name>
</gene>
<protein>
    <submittedName>
        <fullName evidence="3">Uncharacterized protein</fullName>
    </submittedName>
</protein>
<sequence length="112" mass="12788">MSQFYAVRLQEANSSIARLQDEANRLRKGINLQVVRLQEELQQARHDLALKSTEVQDLRHRIEMMQLRMDMQTGGYPGMQGLMRGPMFGPPNNLSSNTAWEVNTNGPHAHTQ</sequence>
<proteinExistence type="predicted"/>
<dbReference type="Proteomes" id="UP000325313">
    <property type="component" value="Unassembled WGS sequence"/>
</dbReference>
<evidence type="ECO:0000313" key="6">
    <source>
        <dbReference type="Proteomes" id="UP000325313"/>
    </source>
</evidence>
<comment type="caution">
    <text evidence="3">The sequence shown here is derived from an EMBL/GenBank/DDBJ whole genome shotgun (WGS) entry which is preliminary data.</text>
</comment>
<keyword evidence="1" id="KW-0175">Coiled coil</keyword>
<accession>A0A5B0N5D2</accession>
<evidence type="ECO:0000313" key="5">
    <source>
        <dbReference type="Proteomes" id="UP000324748"/>
    </source>
</evidence>
<organism evidence="3 5">
    <name type="scientific">Puccinia graminis f. sp. tritici</name>
    <dbReference type="NCBI Taxonomy" id="56615"/>
    <lineage>
        <taxon>Eukaryota</taxon>
        <taxon>Fungi</taxon>
        <taxon>Dikarya</taxon>
        <taxon>Basidiomycota</taxon>
        <taxon>Pucciniomycotina</taxon>
        <taxon>Pucciniomycetes</taxon>
        <taxon>Pucciniales</taxon>
        <taxon>Pucciniaceae</taxon>
        <taxon>Puccinia</taxon>
    </lineage>
</organism>
<keyword evidence="5" id="KW-1185">Reference proteome</keyword>
<feature type="region of interest" description="Disordered" evidence="2">
    <location>
        <begin position="76"/>
        <end position="112"/>
    </location>
</feature>
<evidence type="ECO:0000313" key="3">
    <source>
        <dbReference type="EMBL" id="KAA1084475.1"/>
    </source>
</evidence>